<keyword evidence="8 10" id="KW-0175">Coiled coil</keyword>
<protein>
    <recommendedName>
        <fullName evidence="3">Protein CASP</fullName>
    </recommendedName>
</protein>
<dbReference type="EMBL" id="WVTA01000006">
    <property type="protein sequence ID" value="KAK3209494.1"/>
    <property type="molecule type" value="Genomic_DNA"/>
</dbReference>
<dbReference type="PANTHER" id="PTHR14043:SF2">
    <property type="entry name" value="HOMEOBOX PROTEIN CUT"/>
    <property type="match status" value="1"/>
</dbReference>
<dbReference type="Pfam" id="PF08172">
    <property type="entry name" value="CASP_C"/>
    <property type="match status" value="1"/>
</dbReference>
<evidence type="ECO:0000256" key="6">
    <source>
        <dbReference type="ARBA" id="ARBA00022989"/>
    </source>
</evidence>
<evidence type="ECO:0000256" key="9">
    <source>
        <dbReference type="ARBA" id="ARBA00023136"/>
    </source>
</evidence>
<feature type="coiled-coil region" evidence="10">
    <location>
        <begin position="260"/>
        <end position="294"/>
    </location>
</feature>
<dbReference type="Pfam" id="PF25398">
    <property type="entry name" value="CUX1_N"/>
    <property type="match status" value="1"/>
</dbReference>
<keyword evidence="4" id="KW-0813">Transport</keyword>
<comment type="subcellular location">
    <subcellularLocation>
        <location evidence="1">Golgi apparatus membrane</location>
        <topology evidence="1">Single-pass type IV membrane protein</topology>
    </subcellularLocation>
</comment>
<feature type="coiled-coil region" evidence="10">
    <location>
        <begin position="153"/>
        <end position="234"/>
    </location>
</feature>
<keyword evidence="5" id="KW-0812">Transmembrane</keyword>
<feature type="domain" description="Cux N-terminal" evidence="13">
    <location>
        <begin position="26"/>
        <end position="139"/>
    </location>
</feature>
<sequence>MESLSDTEARSSQDAPREDGGAGDKAEENKFQKAIGAWRNIDLTTLVPQLDTVASDLVAHQRDTLTQRKDLAQKTKDFRKLDDASKLNDIKGLLKSYQGFIDLISNQSKSVQAAFFQLYSPLSEAPDPYPLLEASIDSLVTAEETVPKLTSENQHLQKTVTKLTAQLEEAERKLEEERSARKSLEDTRDSKIKEVEASWEAVLSEKQDNWESKEKGLEEKVESQDRLLKELKASYEVSQRLGKGDEAEGDTGRGATAAELEIVSSELERTSHRLAEVEARNEQLRLELAQSASAQVSQQVAVEDDPAYLRLRSENSSLLRKLESARFEKDSDRTRLETETRSLEREIKALKAEKDALREKVQKWSDYENVKQELEVLKSIEFATGDDDDEATEIALSQNGGASKGKGETLEQLLLARNKKLSNELTVLRVSHQDLQSRLEALQEELSTTNMDLEKSKLLNETLEADLEKVQQEASNAFDPSAMSVAGTYTSRYPQSSFAGTRRGRASSPTSSIISGFDPAHTPQNTLSALRAGGGDAPGGSGILPMVTAQRDRFKKRNTELEAELQKSYQSVSSLRSEVAALQKDNLDLYEKTRYVSSYNRGPSSSGAAIHAVNNHNNTPLYNSNDTSSGLTMDR</sequence>
<evidence type="ECO:0000256" key="10">
    <source>
        <dbReference type="SAM" id="Coils"/>
    </source>
</evidence>
<feature type="domain" description="CASP C-terminal" evidence="12">
    <location>
        <begin position="441"/>
        <end position="617"/>
    </location>
</feature>
<dbReference type="PANTHER" id="PTHR14043">
    <property type="entry name" value="CCAAT DISPLACEMENT PROTEIN-RELATED"/>
    <property type="match status" value="1"/>
</dbReference>
<dbReference type="InterPro" id="IPR012955">
    <property type="entry name" value="CASP_C"/>
</dbReference>
<gene>
    <name evidence="14" type="ORF">GRF29_69g1994442</name>
</gene>
<evidence type="ECO:0000259" key="13">
    <source>
        <dbReference type="Pfam" id="PF25398"/>
    </source>
</evidence>
<evidence type="ECO:0000256" key="3">
    <source>
        <dbReference type="ARBA" id="ARBA00018691"/>
    </source>
</evidence>
<name>A0AAN6RIP5_9PLEO</name>
<evidence type="ECO:0000256" key="2">
    <source>
        <dbReference type="ARBA" id="ARBA00006415"/>
    </source>
</evidence>
<feature type="region of interest" description="Disordered" evidence="11">
    <location>
        <begin position="496"/>
        <end position="519"/>
    </location>
</feature>
<evidence type="ECO:0000256" key="11">
    <source>
        <dbReference type="SAM" id="MobiDB-lite"/>
    </source>
</evidence>
<keyword evidence="6" id="KW-1133">Transmembrane helix</keyword>
<keyword evidence="9" id="KW-0472">Membrane</keyword>
<evidence type="ECO:0000256" key="8">
    <source>
        <dbReference type="ARBA" id="ARBA00023054"/>
    </source>
</evidence>
<proteinExistence type="inferred from homology"/>
<keyword evidence="15" id="KW-1185">Reference proteome</keyword>
<evidence type="ECO:0000313" key="14">
    <source>
        <dbReference type="EMBL" id="KAK3209494.1"/>
    </source>
</evidence>
<dbReference type="GO" id="GO:0000139">
    <property type="term" value="C:Golgi membrane"/>
    <property type="evidence" value="ECO:0007669"/>
    <property type="project" value="UniProtKB-SubCell"/>
</dbReference>
<keyword evidence="7" id="KW-0333">Golgi apparatus</keyword>
<evidence type="ECO:0000313" key="15">
    <source>
        <dbReference type="Proteomes" id="UP001280581"/>
    </source>
</evidence>
<evidence type="ECO:0000256" key="4">
    <source>
        <dbReference type="ARBA" id="ARBA00022448"/>
    </source>
</evidence>
<dbReference type="GO" id="GO:0006891">
    <property type="term" value="P:intra-Golgi vesicle-mediated transport"/>
    <property type="evidence" value="ECO:0007669"/>
    <property type="project" value="InterPro"/>
</dbReference>
<dbReference type="AlphaFoldDB" id="A0AAN6RIP5"/>
<comment type="caution">
    <text evidence="14">The sequence shown here is derived from an EMBL/GenBank/DDBJ whole genome shotgun (WGS) entry which is preliminary data.</text>
</comment>
<feature type="compositionally biased region" description="Basic and acidic residues" evidence="11">
    <location>
        <begin position="7"/>
        <end position="28"/>
    </location>
</feature>
<feature type="coiled-coil region" evidence="10">
    <location>
        <begin position="551"/>
        <end position="578"/>
    </location>
</feature>
<feature type="coiled-coil region" evidence="10">
    <location>
        <begin position="418"/>
        <end position="473"/>
    </location>
</feature>
<feature type="non-terminal residue" evidence="14">
    <location>
        <position position="635"/>
    </location>
</feature>
<feature type="compositionally biased region" description="Polar residues" evidence="11">
    <location>
        <begin position="614"/>
        <end position="635"/>
    </location>
</feature>
<evidence type="ECO:0000256" key="1">
    <source>
        <dbReference type="ARBA" id="ARBA00004409"/>
    </source>
</evidence>
<dbReference type="InterPro" id="IPR057476">
    <property type="entry name" value="Cux_N"/>
</dbReference>
<accession>A0AAN6RIP5</accession>
<evidence type="ECO:0000256" key="7">
    <source>
        <dbReference type="ARBA" id="ARBA00023034"/>
    </source>
</evidence>
<organism evidence="14 15">
    <name type="scientific">Pseudopithomyces chartarum</name>
    <dbReference type="NCBI Taxonomy" id="1892770"/>
    <lineage>
        <taxon>Eukaryota</taxon>
        <taxon>Fungi</taxon>
        <taxon>Dikarya</taxon>
        <taxon>Ascomycota</taxon>
        <taxon>Pezizomycotina</taxon>
        <taxon>Dothideomycetes</taxon>
        <taxon>Pleosporomycetidae</taxon>
        <taxon>Pleosporales</taxon>
        <taxon>Massarineae</taxon>
        <taxon>Didymosphaeriaceae</taxon>
        <taxon>Pseudopithomyces</taxon>
    </lineage>
</organism>
<comment type="similarity">
    <text evidence="2">Belongs to the CASP family.</text>
</comment>
<feature type="region of interest" description="Disordered" evidence="11">
    <location>
        <begin position="1"/>
        <end position="28"/>
    </location>
</feature>
<feature type="region of interest" description="Disordered" evidence="11">
    <location>
        <begin position="601"/>
        <end position="635"/>
    </location>
</feature>
<evidence type="ECO:0000256" key="5">
    <source>
        <dbReference type="ARBA" id="ARBA00022692"/>
    </source>
</evidence>
<feature type="coiled-coil region" evidence="10">
    <location>
        <begin position="333"/>
        <end position="367"/>
    </location>
</feature>
<evidence type="ECO:0000259" key="12">
    <source>
        <dbReference type="Pfam" id="PF08172"/>
    </source>
</evidence>
<reference evidence="14 15" key="1">
    <citation type="submission" date="2021-02" db="EMBL/GenBank/DDBJ databases">
        <title>Genome assembly of Pseudopithomyces chartarum.</title>
        <authorList>
            <person name="Jauregui R."/>
            <person name="Singh J."/>
            <person name="Voisey C."/>
        </authorList>
    </citation>
    <scope>NUCLEOTIDE SEQUENCE [LARGE SCALE GENOMIC DNA]</scope>
    <source>
        <strain evidence="14 15">AGR01</strain>
    </source>
</reference>
<dbReference type="Proteomes" id="UP001280581">
    <property type="component" value="Unassembled WGS sequence"/>
</dbReference>